<name>A0A841R2W5_9FIRM</name>
<dbReference type="AlphaFoldDB" id="A0A841R2W5"/>
<dbReference type="RefSeq" id="WP_159822653.1">
    <property type="nucleotide sequence ID" value="NZ_CABWNB010000002.1"/>
</dbReference>
<dbReference type="EMBL" id="JACHHI010000003">
    <property type="protein sequence ID" value="MBB6477711.1"/>
    <property type="molecule type" value="Genomic_DNA"/>
</dbReference>
<evidence type="ECO:0000313" key="9">
    <source>
        <dbReference type="EMBL" id="MBB6477711.1"/>
    </source>
</evidence>
<evidence type="ECO:0000256" key="3">
    <source>
        <dbReference type="ARBA" id="ARBA00022475"/>
    </source>
</evidence>
<comment type="caution">
    <text evidence="9">The sequence shown here is derived from an EMBL/GenBank/DDBJ whole genome shotgun (WGS) entry which is preliminary data.</text>
</comment>
<protein>
    <submittedName>
        <fullName evidence="9">Membrane protein DedA with SNARE-associated domain</fullName>
    </submittedName>
</protein>
<keyword evidence="6 7" id="KW-0472">Membrane</keyword>
<evidence type="ECO:0000256" key="5">
    <source>
        <dbReference type="ARBA" id="ARBA00022989"/>
    </source>
</evidence>
<evidence type="ECO:0000259" key="8">
    <source>
        <dbReference type="Pfam" id="PF09335"/>
    </source>
</evidence>
<evidence type="ECO:0000256" key="4">
    <source>
        <dbReference type="ARBA" id="ARBA00022692"/>
    </source>
</evidence>
<gene>
    <name evidence="9" type="ORF">HNR45_000744</name>
</gene>
<evidence type="ECO:0000256" key="7">
    <source>
        <dbReference type="SAM" id="Phobius"/>
    </source>
</evidence>
<dbReference type="Pfam" id="PF09335">
    <property type="entry name" value="VTT_dom"/>
    <property type="match status" value="1"/>
</dbReference>
<dbReference type="GO" id="GO:0005886">
    <property type="term" value="C:plasma membrane"/>
    <property type="evidence" value="ECO:0007669"/>
    <property type="project" value="UniProtKB-SubCell"/>
</dbReference>
<feature type="transmembrane region" description="Helical" evidence="7">
    <location>
        <begin position="167"/>
        <end position="186"/>
    </location>
</feature>
<dbReference type="GeneID" id="93486022"/>
<reference evidence="9 10" key="1">
    <citation type="submission" date="2020-08" db="EMBL/GenBank/DDBJ databases">
        <title>Genomic Encyclopedia of Type Strains, Phase IV (KMG-IV): sequencing the most valuable type-strain genomes for metagenomic binning, comparative biology and taxonomic classification.</title>
        <authorList>
            <person name="Goeker M."/>
        </authorList>
    </citation>
    <scope>NUCLEOTIDE SEQUENCE [LARGE SCALE GENOMIC DNA]</scope>
    <source>
        <strain evidence="9 10">DSM 21255</strain>
    </source>
</reference>
<feature type="transmembrane region" description="Helical" evidence="7">
    <location>
        <begin position="49"/>
        <end position="73"/>
    </location>
</feature>
<dbReference type="PANTHER" id="PTHR42709">
    <property type="entry name" value="ALKALINE PHOSPHATASE LIKE PROTEIN"/>
    <property type="match status" value="1"/>
</dbReference>
<comment type="subcellular location">
    <subcellularLocation>
        <location evidence="1">Cell membrane</location>
        <topology evidence="1">Multi-pass membrane protein</topology>
    </subcellularLocation>
</comment>
<comment type="similarity">
    <text evidence="2">Belongs to the DedA family.</text>
</comment>
<dbReference type="PANTHER" id="PTHR42709:SF6">
    <property type="entry name" value="UNDECAPRENYL PHOSPHATE TRANSPORTER A"/>
    <property type="match status" value="1"/>
</dbReference>
<evidence type="ECO:0000313" key="10">
    <source>
        <dbReference type="Proteomes" id="UP000591941"/>
    </source>
</evidence>
<evidence type="ECO:0000256" key="6">
    <source>
        <dbReference type="ARBA" id="ARBA00023136"/>
    </source>
</evidence>
<feature type="transmembrane region" description="Helical" evidence="7">
    <location>
        <begin position="135"/>
        <end position="155"/>
    </location>
</feature>
<keyword evidence="4 7" id="KW-0812">Transmembrane</keyword>
<keyword evidence="5 7" id="KW-1133">Transmembrane helix</keyword>
<proteinExistence type="inferred from homology"/>
<keyword evidence="3" id="KW-1003">Cell membrane</keyword>
<organism evidence="9 10">
    <name type="scientific">Negativicoccus succinicivorans</name>
    <dbReference type="NCBI Taxonomy" id="620903"/>
    <lineage>
        <taxon>Bacteria</taxon>
        <taxon>Bacillati</taxon>
        <taxon>Bacillota</taxon>
        <taxon>Negativicutes</taxon>
        <taxon>Veillonellales</taxon>
        <taxon>Veillonellaceae</taxon>
        <taxon>Negativicoccus</taxon>
    </lineage>
</organism>
<keyword evidence="10" id="KW-1185">Reference proteome</keyword>
<accession>A0A841R2W5</accession>
<dbReference type="OrthoDB" id="9813426at2"/>
<dbReference type="InterPro" id="IPR051311">
    <property type="entry name" value="DedA_domain"/>
</dbReference>
<sequence length="207" mass="23663">MDWLYLFMEDYGYWALFLTMVAENMNIPIPSEVVLGFAGYLVHRGIFTYTLACVVGVAAGLVGSLLSYAIGYYGGRPFLQKHKHLFFLSQTKLSSADDWFARYGGIAVLTGRLLPGIRTFISLPAGMARYPLKPFIWYTIIGTIPWTMLLVWLGFQLGEHWEDLLTYDMELFIGSVVVAALAYAYYHYLRKRRSRNSENANRSHDDK</sequence>
<evidence type="ECO:0000256" key="2">
    <source>
        <dbReference type="ARBA" id="ARBA00010792"/>
    </source>
</evidence>
<evidence type="ECO:0000256" key="1">
    <source>
        <dbReference type="ARBA" id="ARBA00004651"/>
    </source>
</evidence>
<dbReference type="InterPro" id="IPR032816">
    <property type="entry name" value="VTT_dom"/>
</dbReference>
<feature type="domain" description="VTT" evidence="8">
    <location>
        <begin position="29"/>
        <end position="154"/>
    </location>
</feature>
<dbReference type="Proteomes" id="UP000591941">
    <property type="component" value="Unassembled WGS sequence"/>
</dbReference>